<comment type="caution">
    <text evidence="1">The sequence shown here is derived from an EMBL/GenBank/DDBJ whole genome shotgun (WGS) entry which is preliminary data.</text>
</comment>
<dbReference type="STRING" id="537013.CLOSTMETH_02245"/>
<evidence type="ECO:0000313" key="2">
    <source>
        <dbReference type="Proteomes" id="UP000003340"/>
    </source>
</evidence>
<evidence type="ECO:0000313" key="1">
    <source>
        <dbReference type="EMBL" id="EEG30147.1"/>
    </source>
</evidence>
<keyword evidence="2" id="KW-1185">Reference proteome</keyword>
<organism evidence="1 2">
    <name type="scientific">[Clostridium] methylpentosum DSM 5476</name>
    <dbReference type="NCBI Taxonomy" id="537013"/>
    <lineage>
        <taxon>Bacteria</taxon>
        <taxon>Bacillati</taxon>
        <taxon>Bacillota</taxon>
        <taxon>Clostridia</taxon>
        <taxon>Eubacteriales</taxon>
        <taxon>Oscillospiraceae</taxon>
        <taxon>Oscillospiraceae incertae sedis</taxon>
    </lineage>
</organism>
<gene>
    <name evidence="1" type="ORF">CLOSTMETH_02245</name>
</gene>
<dbReference type="Proteomes" id="UP000003340">
    <property type="component" value="Unassembled WGS sequence"/>
</dbReference>
<dbReference type="AlphaFoldDB" id="C0EEF9"/>
<name>C0EEF9_9FIRM</name>
<protein>
    <submittedName>
        <fullName evidence="1">Uncharacterized protein</fullName>
    </submittedName>
</protein>
<proteinExistence type="predicted"/>
<dbReference type="HOGENOM" id="CLU_2842072_0_0_9"/>
<sequence>MEKRKQAMNCFLFFYSSLRSADLYCEKIRGISVDVCSCTIAHLHDLFSAFDALQLVNACDSGSGG</sequence>
<accession>C0EEF9</accession>
<reference evidence="1 2" key="1">
    <citation type="submission" date="2009-01" db="EMBL/GenBank/DDBJ databases">
        <authorList>
            <person name="Fulton L."/>
            <person name="Clifton S."/>
            <person name="Fulton B."/>
            <person name="Xu J."/>
            <person name="Minx P."/>
            <person name="Pepin K.H."/>
            <person name="Johnson M."/>
            <person name="Bhonagiri V."/>
            <person name="Nash W.E."/>
            <person name="Mardis E.R."/>
            <person name="Wilson R.K."/>
        </authorList>
    </citation>
    <scope>NUCLEOTIDE SEQUENCE [LARGE SCALE GENOMIC DNA]</scope>
    <source>
        <strain evidence="1 2">DSM 5476</strain>
    </source>
</reference>
<reference evidence="1 2" key="2">
    <citation type="submission" date="2009-02" db="EMBL/GenBank/DDBJ databases">
        <title>Draft genome sequence of Clostridium methylpentosum (DSM 5476).</title>
        <authorList>
            <person name="Sudarsanam P."/>
            <person name="Ley R."/>
            <person name="Guruge J."/>
            <person name="Turnbaugh P.J."/>
            <person name="Mahowald M."/>
            <person name="Liep D."/>
            <person name="Gordon J."/>
        </authorList>
    </citation>
    <scope>NUCLEOTIDE SEQUENCE [LARGE SCALE GENOMIC DNA]</scope>
    <source>
        <strain evidence="1 2">DSM 5476</strain>
    </source>
</reference>
<dbReference type="EMBL" id="ACEC01000070">
    <property type="protein sequence ID" value="EEG30147.1"/>
    <property type="molecule type" value="Genomic_DNA"/>
</dbReference>